<feature type="region of interest" description="Disordered" evidence="1">
    <location>
        <begin position="1"/>
        <end position="37"/>
    </location>
</feature>
<feature type="compositionally biased region" description="Basic and acidic residues" evidence="1">
    <location>
        <begin position="1"/>
        <end position="11"/>
    </location>
</feature>
<protein>
    <submittedName>
        <fullName evidence="2">Uncharacterized protein</fullName>
    </submittedName>
</protein>
<sequence>MTEPQIADRHLLTAPPKASDRRSISSTSTTQAQALPPEVLADVLGKAMSPDCGHRYQRAASDKPDGRYQGTATATWSIAWTAPALGDEGEFTETRATARAAWVGECDLSVL</sequence>
<evidence type="ECO:0000313" key="2">
    <source>
        <dbReference type="EMBL" id="GFN09711.1"/>
    </source>
</evidence>
<organism evidence="2 3">
    <name type="scientific">Streptomyces microflavus</name>
    <name type="common">Streptomyces lipmanii</name>
    <dbReference type="NCBI Taxonomy" id="1919"/>
    <lineage>
        <taxon>Bacteria</taxon>
        <taxon>Bacillati</taxon>
        <taxon>Actinomycetota</taxon>
        <taxon>Actinomycetes</taxon>
        <taxon>Kitasatosporales</taxon>
        <taxon>Streptomycetaceae</taxon>
        <taxon>Streptomyces</taxon>
    </lineage>
</organism>
<name>A0A7J0D4P3_STRMI</name>
<accession>A0A7J0D4P3</accession>
<gene>
    <name evidence="2" type="ORF">Smic_82670</name>
</gene>
<dbReference type="Proteomes" id="UP000498740">
    <property type="component" value="Unassembled WGS sequence"/>
</dbReference>
<comment type="caution">
    <text evidence="2">The sequence shown here is derived from an EMBL/GenBank/DDBJ whole genome shotgun (WGS) entry which is preliminary data.</text>
</comment>
<dbReference type="EMBL" id="BLWD01000003">
    <property type="protein sequence ID" value="GFN09711.1"/>
    <property type="molecule type" value="Genomic_DNA"/>
</dbReference>
<evidence type="ECO:0000313" key="3">
    <source>
        <dbReference type="Proteomes" id="UP000498740"/>
    </source>
</evidence>
<dbReference type="AlphaFoldDB" id="A0A7J0D4P3"/>
<dbReference type="RefSeq" id="WP_190167939.1">
    <property type="nucleotide sequence ID" value="NZ_BMUG01000028.1"/>
</dbReference>
<evidence type="ECO:0000256" key="1">
    <source>
        <dbReference type="SAM" id="MobiDB-lite"/>
    </source>
</evidence>
<proteinExistence type="predicted"/>
<reference evidence="2 3" key="1">
    <citation type="submission" date="2020-05" db="EMBL/GenBank/DDBJ databases">
        <title>Whole genome shotgun sequence of Streptomyces microflavus NBRC 13062.</title>
        <authorList>
            <person name="Komaki H."/>
            <person name="Tamura T."/>
        </authorList>
    </citation>
    <scope>NUCLEOTIDE SEQUENCE [LARGE SCALE GENOMIC DNA]</scope>
    <source>
        <strain evidence="2 3">NBRC 13062</strain>
    </source>
</reference>